<sequence>MKRIDNQKEKEKNMEELQKCLFAWAPAAILIILMIGFKMVYQYDEEEPEVLAELARRKQAGNEKIEGRG</sequence>
<keyword evidence="1" id="KW-0472">Membrane</keyword>
<organism evidence="2 3">
    <name type="scientific">Schaedlerella arabinosiphila</name>
    <dbReference type="NCBI Taxonomy" id="2044587"/>
    <lineage>
        <taxon>Bacteria</taxon>
        <taxon>Bacillati</taxon>
        <taxon>Bacillota</taxon>
        <taxon>Clostridia</taxon>
        <taxon>Lachnospirales</taxon>
        <taxon>Lachnospiraceae</taxon>
        <taxon>Schaedlerella</taxon>
    </lineage>
</organism>
<dbReference type="EMBL" id="RHJS01000002">
    <property type="protein sequence ID" value="RRK30593.1"/>
    <property type="molecule type" value="Genomic_DNA"/>
</dbReference>
<protein>
    <submittedName>
        <fullName evidence="2">Uncharacterized protein</fullName>
    </submittedName>
</protein>
<evidence type="ECO:0000313" key="2">
    <source>
        <dbReference type="EMBL" id="RRK30593.1"/>
    </source>
</evidence>
<comment type="caution">
    <text evidence="2">The sequence shown here is derived from an EMBL/GenBank/DDBJ whole genome shotgun (WGS) entry which is preliminary data.</text>
</comment>
<dbReference type="RefSeq" id="WP_162307074.1">
    <property type="nucleotide sequence ID" value="NZ_RHJS01000002.1"/>
</dbReference>
<gene>
    <name evidence="2" type="ORF">EBB54_03770</name>
</gene>
<keyword evidence="1" id="KW-1133">Transmembrane helix</keyword>
<keyword evidence="3" id="KW-1185">Reference proteome</keyword>
<evidence type="ECO:0000256" key="1">
    <source>
        <dbReference type="SAM" id="Phobius"/>
    </source>
</evidence>
<keyword evidence="1" id="KW-0812">Transmembrane</keyword>
<accession>A0A3R8R285</accession>
<dbReference type="AlphaFoldDB" id="A0A3R8R285"/>
<feature type="transmembrane region" description="Helical" evidence="1">
    <location>
        <begin position="21"/>
        <end position="41"/>
    </location>
</feature>
<name>A0A3R8R285_9FIRM</name>
<evidence type="ECO:0000313" key="3">
    <source>
        <dbReference type="Proteomes" id="UP000274920"/>
    </source>
</evidence>
<proteinExistence type="predicted"/>
<reference evidence="2" key="1">
    <citation type="submission" date="2018-10" db="EMBL/GenBank/DDBJ databases">
        <title>Schaedlerella arabinophila gen. nov. sp. nov., isolated from the mouse intestinal tract and comparative analysis with the genome of the closely related altered Schaedler flora strain ASF502.</title>
        <authorList>
            <person name="Miyake S."/>
            <person name="Soh M."/>
            <person name="Seedorf H."/>
        </authorList>
    </citation>
    <scope>NUCLEOTIDE SEQUENCE [LARGE SCALE GENOMIC DNA]</scope>
    <source>
        <strain evidence="2">DSM 106076</strain>
    </source>
</reference>
<dbReference type="Proteomes" id="UP000274920">
    <property type="component" value="Unassembled WGS sequence"/>
</dbReference>